<keyword evidence="1" id="KW-0472">Membrane</keyword>
<feature type="transmembrane region" description="Helical" evidence="1">
    <location>
        <begin position="380"/>
        <end position="400"/>
    </location>
</feature>
<dbReference type="EMBL" id="JAAAHY010000282">
    <property type="protein sequence ID" value="KAF9965147.1"/>
    <property type="molecule type" value="Genomic_DNA"/>
</dbReference>
<dbReference type="Proteomes" id="UP000738359">
    <property type="component" value="Unassembled WGS sequence"/>
</dbReference>
<reference evidence="2" key="1">
    <citation type="journal article" date="2020" name="Fungal Divers.">
        <title>Resolving the Mortierellaceae phylogeny through synthesis of multi-gene phylogenetics and phylogenomics.</title>
        <authorList>
            <person name="Vandepol N."/>
            <person name="Liber J."/>
            <person name="Desiro A."/>
            <person name="Na H."/>
            <person name="Kennedy M."/>
            <person name="Barry K."/>
            <person name="Grigoriev I.V."/>
            <person name="Miller A.N."/>
            <person name="O'Donnell K."/>
            <person name="Stajich J.E."/>
            <person name="Bonito G."/>
        </authorList>
    </citation>
    <scope>NUCLEOTIDE SEQUENCE</scope>
    <source>
        <strain evidence="2">CK1249</strain>
    </source>
</reference>
<dbReference type="AlphaFoldDB" id="A0A9P6JCE4"/>
<name>A0A9P6JCE4_MORAP</name>
<gene>
    <name evidence="2" type="ORF">BGZ70_005327</name>
</gene>
<keyword evidence="3" id="KW-1185">Reference proteome</keyword>
<sequence>MGLLQLECATPDTAGTALYGLAYGSDYLKNAKENPSTSYDRVILVKSNTSPATALDMVWSVVSTFRKDLLFKLSGTKPTCAVDDQGVFTAVSFFSSATPLMPPGGFRYDPGTPTPPALASVTTGPGTWSNITFATGYGWDNDVQSSALFSLKTSTGTNQLVHALAGGSKGGISFGTLGATGSSFQFTQSATWPAGGLMDLATAKVAYANNVLYYLGSMLTNPTLTVIPFIAITATQPTVGVKSVSTQGASGCAASAGVGSMAVASGSRFYYQCAVQGIPNSILLYTYDSASSTSGVFMYSPSSTARVFAPLPNLPQPFIFLQTDNATHGLVLSGNSTSSQFPGAPVVVKDAIGTEQTEAAPDPSPGNGRESPGLSSASQLGIGAFAVVLLIVFGSIYCCWTNKIKRDRKRKKEQQDGYANTFHHTPEIVPIGDDGAGMLGTHKMVYTVPEVKGYTAPPDLVQHEQQQQQQHLPHVLGYHPRPNVATTVGDGLCTTAVVR</sequence>
<dbReference type="OrthoDB" id="2405279at2759"/>
<keyword evidence="1" id="KW-1133">Transmembrane helix</keyword>
<evidence type="ECO:0000313" key="2">
    <source>
        <dbReference type="EMBL" id="KAF9965147.1"/>
    </source>
</evidence>
<evidence type="ECO:0000313" key="3">
    <source>
        <dbReference type="Proteomes" id="UP000738359"/>
    </source>
</evidence>
<proteinExistence type="predicted"/>
<accession>A0A9P6JCE4</accession>
<evidence type="ECO:0000256" key="1">
    <source>
        <dbReference type="SAM" id="Phobius"/>
    </source>
</evidence>
<comment type="caution">
    <text evidence="2">The sequence shown here is derived from an EMBL/GenBank/DDBJ whole genome shotgun (WGS) entry which is preliminary data.</text>
</comment>
<organism evidence="2 3">
    <name type="scientific">Mortierella alpina</name>
    <name type="common">Oleaginous fungus</name>
    <name type="synonym">Mortierella renispora</name>
    <dbReference type="NCBI Taxonomy" id="64518"/>
    <lineage>
        <taxon>Eukaryota</taxon>
        <taxon>Fungi</taxon>
        <taxon>Fungi incertae sedis</taxon>
        <taxon>Mucoromycota</taxon>
        <taxon>Mortierellomycotina</taxon>
        <taxon>Mortierellomycetes</taxon>
        <taxon>Mortierellales</taxon>
        <taxon>Mortierellaceae</taxon>
        <taxon>Mortierella</taxon>
    </lineage>
</organism>
<keyword evidence="1" id="KW-0812">Transmembrane</keyword>
<protein>
    <submittedName>
        <fullName evidence="2">Uncharacterized protein</fullName>
    </submittedName>
</protein>